<gene>
    <name evidence="3" type="ORF">HHL09_19850</name>
</gene>
<dbReference type="PANTHER" id="PTHR35174:SF4">
    <property type="entry name" value="BLL7163 PROTEIN"/>
    <property type="match status" value="1"/>
</dbReference>
<dbReference type="RefSeq" id="WP_169456369.1">
    <property type="nucleotide sequence ID" value="NZ_CP051774.1"/>
</dbReference>
<dbReference type="PANTHER" id="PTHR35174">
    <property type="entry name" value="BLL7171 PROTEIN-RELATED"/>
    <property type="match status" value="1"/>
</dbReference>
<accession>A0A858RPU1</accession>
<dbReference type="SUPFAM" id="SSF54909">
    <property type="entry name" value="Dimeric alpha+beta barrel"/>
    <property type="match status" value="1"/>
</dbReference>
<evidence type="ECO:0000256" key="1">
    <source>
        <dbReference type="ARBA" id="ARBA00007689"/>
    </source>
</evidence>
<dbReference type="Pfam" id="PF03795">
    <property type="entry name" value="YCII"/>
    <property type="match status" value="1"/>
</dbReference>
<keyword evidence="4" id="KW-1185">Reference proteome</keyword>
<comment type="similarity">
    <text evidence="1">Belongs to the YciI family.</text>
</comment>
<dbReference type="AlphaFoldDB" id="A0A858RPU1"/>
<name>A0A858RPU1_9BACT</name>
<evidence type="ECO:0000313" key="3">
    <source>
        <dbReference type="EMBL" id="QJE97943.1"/>
    </source>
</evidence>
<organism evidence="3 4">
    <name type="scientific">Luteolibacter luteus</name>
    <dbReference type="NCBI Taxonomy" id="2728835"/>
    <lineage>
        <taxon>Bacteria</taxon>
        <taxon>Pseudomonadati</taxon>
        <taxon>Verrucomicrobiota</taxon>
        <taxon>Verrucomicrobiia</taxon>
        <taxon>Verrucomicrobiales</taxon>
        <taxon>Verrucomicrobiaceae</taxon>
        <taxon>Luteolibacter</taxon>
    </lineage>
</organism>
<protein>
    <submittedName>
        <fullName evidence="3">YciI family protein</fullName>
    </submittedName>
</protein>
<dbReference type="InterPro" id="IPR005545">
    <property type="entry name" value="YCII"/>
</dbReference>
<dbReference type="Gene3D" id="3.30.70.1060">
    <property type="entry name" value="Dimeric alpha+beta barrel"/>
    <property type="match status" value="1"/>
</dbReference>
<dbReference type="InterPro" id="IPR011008">
    <property type="entry name" value="Dimeric_a/b-barrel"/>
</dbReference>
<dbReference type="KEGG" id="luo:HHL09_19850"/>
<evidence type="ECO:0000259" key="2">
    <source>
        <dbReference type="Pfam" id="PF03795"/>
    </source>
</evidence>
<feature type="domain" description="YCII-related" evidence="2">
    <location>
        <begin position="20"/>
        <end position="122"/>
    </location>
</feature>
<evidence type="ECO:0000313" key="4">
    <source>
        <dbReference type="Proteomes" id="UP000501812"/>
    </source>
</evidence>
<dbReference type="Proteomes" id="UP000501812">
    <property type="component" value="Chromosome"/>
</dbReference>
<dbReference type="EMBL" id="CP051774">
    <property type="protein sequence ID" value="QJE97943.1"/>
    <property type="molecule type" value="Genomic_DNA"/>
</dbReference>
<proteinExistence type="inferred from homology"/>
<sequence>MRFLMLMIPRVYQPATPADERAGEGFQPKLEDMNAMMKFNEELGKAGALIALDGLHPLEKGARVSYGKGEPVVTDGPFIESKEVLGGYWILQLKSKEEAIEWAKRCPALPGDVIEIRQIFDMEEFSEDVQDAIKDARVRVEETLGKKS</sequence>
<reference evidence="3 4" key="1">
    <citation type="submission" date="2020-04" db="EMBL/GenBank/DDBJ databases">
        <title>Luteolibacter sp. G-1-1-1 isolated from soil.</title>
        <authorList>
            <person name="Dahal R.H."/>
        </authorList>
    </citation>
    <scope>NUCLEOTIDE SEQUENCE [LARGE SCALE GENOMIC DNA]</scope>
    <source>
        <strain evidence="3 4">G-1-1-1</strain>
    </source>
</reference>